<protein>
    <submittedName>
        <fullName evidence="1">Uncharacterized protein</fullName>
    </submittedName>
</protein>
<accession>X0TCB1</accession>
<dbReference type="AlphaFoldDB" id="X0TCB1"/>
<organism evidence="1">
    <name type="scientific">marine sediment metagenome</name>
    <dbReference type="NCBI Taxonomy" id="412755"/>
    <lineage>
        <taxon>unclassified sequences</taxon>
        <taxon>metagenomes</taxon>
        <taxon>ecological metagenomes</taxon>
    </lineage>
</organism>
<sequence length="86" mass="9649">FDQALSDDFVDSLGMELDSKEDVSEDLLDAKKVSDAQMEAALERVIKKMFYEKIDGILVEVIEKTVTRELERLKSVLLQGAAGNEK</sequence>
<dbReference type="EMBL" id="BARS01012851">
    <property type="protein sequence ID" value="GAF90854.1"/>
    <property type="molecule type" value="Genomic_DNA"/>
</dbReference>
<reference evidence="1" key="1">
    <citation type="journal article" date="2014" name="Front. Microbiol.">
        <title>High frequency of phylogenetically diverse reductive dehalogenase-homologous genes in deep subseafloor sedimentary metagenomes.</title>
        <authorList>
            <person name="Kawai M."/>
            <person name="Futagami T."/>
            <person name="Toyoda A."/>
            <person name="Takaki Y."/>
            <person name="Nishi S."/>
            <person name="Hori S."/>
            <person name="Arai W."/>
            <person name="Tsubouchi T."/>
            <person name="Morono Y."/>
            <person name="Uchiyama I."/>
            <person name="Ito T."/>
            <person name="Fujiyama A."/>
            <person name="Inagaki F."/>
            <person name="Takami H."/>
        </authorList>
    </citation>
    <scope>NUCLEOTIDE SEQUENCE</scope>
    <source>
        <strain evidence="1">Expedition CK06-06</strain>
    </source>
</reference>
<proteinExistence type="predicted"/>
<name>X0TCB1_9ZZZZ</name>
<feature type="non-terminal residue" evidence="1">
    <location>
        <position position="1"/>
    </location>
</feature>
<evidence type="ECO:0000313" key="1">
    <source>
        <dbReference type="EMBL" id="GAF90854.1"/>
    </source>
</evidence>
<gene>
    <name evidence="1" type="ORF">S01H1_22674</name>
</gene>
<comment type="caution">
    <text evidence="1">The sequence shown here is derived from an EMBL/GenBank/DDBJ whole genome shotgun (WGS) entry which is preliminary data.</text>
</comment>